<dbReference type="InterPro" id="IPR038078">
    <property type="entry name" value="PhoU-like_sf"/>
</dbReference>
<dbReference type="SUPFAM" id="SSF109755">
    <property type="entry name" value="PhoU-like"/>
    <property type="match status" value="1"/>
</dbReference>
<dbReference type="Proteomes" id="UP001180453">
    <property type="component" value="Unassembled WGS sequence"/>
</dbReference>
<dbReference type="Pfam" id="PF01865">
    <property type="entry name" value="PhoU_div"/>
    <property type="match status" value="1"/>
</dbReference>
<dbReference type="InterPro" id="IPR052912">
    <property type="entry name" value="UPF0111_domain"/>
</dbReference>
<reference evidence="3 4" key="1">
    <citation type="submission" date="2023-07" db="EMBL/GenBank/DDBJ databases">
        <title>Sorghum-associated microbial communities from plants grown in Nebraska, USA.</title>
        <authorList>
            <person name="Schachtman D."/>
        </authorList>
    </citation>
    <scope>NUCLEOTIDE SEQUENCE [LARGE SCALE GENOMIC DNA]</scope>
    <source>
        <strain evidence="3 4">BE314</strain>
    </source>
</reference>
<comment type="caution">
    <text evidence="3">The sequence shown here is derived from an EMBL/GenBank/DDBJ whole genome shotgun (WGS) entry which is preliminary data.</text>
</comment>
<feature type="coiled-coil region" evidence="2">
    <location>
        <begin position="46"/>
        <end position="73"/>
    </location>
</feature>
<keyword evidence="4" id="KW-1185">Reference proteome</keyword>
<organism evidence="3 4">
    <name type="scientific">Roseateles saccharophilus</name>
    <name type="common">Pseudomonas saccharophila</name>
    <dbReference type="NCBI Taxonomy" id="304"/>
    <lineage>
        <taxon>Bacteria</taxon>
        <taxon>Pseudomonadati</taxon>
        <taxon>Pseudomonadota</taxon>
        <taxon>Betaproteobacteria</taxon>
        <taxon>Burkholderiales</taxon>
        <taxon>Sphaerotilaceae</taxon>
        <taxon>Roseateles</taxon>
    </lineage>
</organism>
<dbReference type="EMBL" id="JAVDXU010000001">
    <property type="protein sequence ID" value="MDR7267638.1"/>
    <property type="molecule type" value="Genomic_DNA"/>
</dbReference>
<evidence type="ECO:0000256" key="2">
    <source>
        <dbReference type="SAM" id="Coils"/>
    </source>
</evidence>
<comment type="similarity">
    <text evidence="1">Belongs to the UPF0111 family.</text>
</comment>
<dbReference type="Gene3D" id="1.20.58.220">
    <property type="entry name" value="Phosphate transport system protein phou homolog 2, domain 2"/>
    <property type="match status" value="1"/>
</dbReference>
<proteinExistence type="inferred from homology"/>
<dbReference type="PANTHER" id="PTHR37298:SF1">
    <property type="entry name" value="UPF0111 PROTEIN YKAA"/>
    <property type="match status" value="1"/>
</dbReference>
<accession>A0ABU1YFN9</accession>
<sequence length="217" mass="24739">MAMLFGKLLPREGNFFELFNEHGGFILEGARAFQKMIENYADPALRQQYADEVDKAEHAADRVTAEVNRLLHRTFITPIDREQIHSLINAMDDIVDLLQDSSETLSLYDVRAVPEQVLQLCTLSVRCCERVQHAVTLLPNLSKPATTEAALKTCEEIDRLESDADRVMRSAMSRLFREQEDVRELIKLKAIYEQLESISDRCEDVANLIEGIVLENS</sequence>
<gene>
    <name evidence="3" type="ORF">J2X20_000267</name>
</gene>
<dbReference type="PANTHER" id="PTHR37298">
    <property type="entry name" value="UPF0111 PROTEIN YKAA"/>
    <property type="match status" value="1"/>
</dbReference>
<evidence type="ECO:0000313" key="4">
    <source>
        <dbReference type="Proteomes" id="UP001180453"/>
    </source>
</evidence>
<dbReference type="InterPro" id="IPR018445">
    <property type="entry name" value="Put_Phosphate_transp_reg"/>
</dbReference>
<evidence type="ECO:0000256" key="1">
    <source>
        <dbReference type="ARBA" id="ARBA00008591"/>
    </source>
</evidence>
<name>A0ABU1YFN9_ROSSA</name>
<protein>
    <submittedName>
        <fullName evidence="3">Phosphate transport protein (TIGR00153 family)</fullName>
    </submittedName>
</protein>
<evidence type="ECO:0000313" key="3">
    <source>
        <dbReference type="EMBL" id="MDR7267638.1"/>
    </source>
</evidence>
<keyword evidence="2" id="KW-0175">Coiled coil</keyword>